<evidence type="ECO:0000313" key="1">
    <source>
        <dbReference type="EMBL" id="AEF02284.1"/>
    </source>
</evidence>
<sequence>MYQGKYDFAEKEVNKYLENTAEENSKSVDRIVMEILFLSESYTSLYSLANKLTPGSEAHHLAQDLLSFSGQRQNSEVKSALFKNLYPLLNQNRLNELDAFIDESTIGQHTFIQQLLAARFYYSTGDFKSSSIIFDHLHTLRPFDTQVIVLAAISFYKAHSLEKADYYADLLSKANKDNPIAMLIKGSINFEAGNFAAAEQELELATSRGLDSFEARLTSALTSYQLGNFEKAYNHFEKIEDKIPDTHPIYRYITATKLMLGDPLEAYNSSKGLEVNDSTLPLLLNLARSLRATGETAESDSLLSVLKKEKFSDKDINYTLDTYLKSVGQIDSSSLTSSFENSSQNTQQRAVLIVSLISSNEEQTAIDYLDEWLTEAPNDEKLLILKLAALVKIGDSEKIDEAIDTIEEISPNHPLLNSYRALALLQDGNKPKAHQLLKETISNNFYSPWAVKLLVNSSANDSEKESTLKFLTSVYNDNDGQKYLTPTLDLAFTQASASQFERAIATIDKWEQAKSDTTSESDEIFELKTVLYLSVKELKNAKETLAEWKESTGISKKYLLRALSLADLDKDWRFAISSINEAQNQLDEEDSETLKLLKVRYLLKNNQNSEAIKSLESCSVKTKAMPVWKKFKGQTLAIDKQYSQAIAFFSDAYRMSNSTESAIYLMQSYYANQQLAQAEKFALKHLDVYPKDIVVRMRLAEFLFNSSPSKAIKHYEFLNNNGLSSTSSLNNHAWLLLKIGENKSALELAQKAYNKAPDEIAVIDTYIKSLVASNKTNEALALAESLYSKQRDSFEIAMIYTKTLLDSNDKNTAKGVLRLIIPKGNQQRADYNRMKEMLSEI</sequence>
<proteinExistence type="predicted"/>
<evidence type="ECO:0000313" key="2">
    <source>
        <dbReference type="Proteomes" id="UP000000683"/>
    </source>
</evidence>
<dbReference type="EMBL" id="CP002339">
    <property type="protein sequence ID" value="AEF02284.1"/>
    <property type="molecule type" value="Genomic_DNA"/>
</dbReference>
<dbReference type="InterPro" id="IPR011990">
    <property type="entry name" value="TPR-like_helical_dom_sf"/>
</dbReference>
<dbReference type="SUPFAM" id="SSF48452">
    <property type="entry name" value="TPR-like"/>
    <property type="match status" value="3"/>
</dbReference>
<keyword evidence="2" id="KW-1185">Reference proteome</keyword>
<reference evidence="1 2" key="1">
    <citation type="journal article" date="2011" name="J. Bacteriol.">
        <title>Complete genome sequence of the polycyclic aromatic hydrocarbon-degrading bacterium Alteromonas sp. strain SN2.</title>
        <authorList>
            <person name="Jin H.M."/>
            <person name="Jeong H."/>
            <person name="Moon E.J."/>
            <person name="Math R.K."/>
            <person name="Lee K."/>
            <person name="Kim H.J."/>
            <person name="Jeon C.O."/>
            <person name="Oh T.K."/>
            <person name="Kim J.F."/>
        </authorList>
    </citation>
    <scope>NUCLEOTIDE SEQUENCE [LARGE SCALE GENOMIC DNA]</scope>
    <source>
        <strain evidence="2">JCM 17741 / KACC 18427 / KCTC 11700BP / SN2</strain>
    </source>
</reference>
<dbReference type="Gene3D" id="1.25.40.10">
    <property type="entry name" value="Tetratricopeptide repeat domain"/>
    <property type="match status" value="4"/>
</dbReference>
<dbReference type="eggNOG" id="COG3071">
    <property type="taxonomic scope" value="Bacteria"/>
</dbReference>
<dbReference type="PANTHER" id="PTHR12558">
    <property type="entry name" value="CELL DIVISION CYCLE 16,23,27"/>
    <property type="match status" value="1"/>
</dbReference>
<protein>
    <submittedName>
        <fullName evidence="1">Uncharacterized protein</fullName>
    </submittedName>
</protein>
<dbReference type="Proteomes" id="UP000000683">
    <property type="component" value="Chromosome"/>
</dbReference>
<accession>F5ZAS4</accession>
<organism evidence="1 2">
    <name type="scientific">Alteromonas naphthalenivorans</name>
    <dbReference type="NCBI Taxonomy" id="715451"/>
    <lineage>
        <taxon>Bacteria</taxon>
        <taxon>Pseudomonadati</taxon>
        <taxon>Pseudomonadota</taxon>
        <taxon>Gammaproteobacteria</taxon>
        <taxon>Alteromonadales</taxon>
        <taxon>Alteromonadaceae</taxon>
        <taxon>Alteromonas/Salinimonas group</taxon>
        <taxon>Alteromonas</taxon>
    </lineage>
</organism>
<gene>
    <name evidence="1" type="ordered locus">ambt_03670</name>
</gene>
<dbReference type="KEGG" id="alt:ambt_03670"/>
<dbReference type="GO" id="GO:0051301">
    <property type="term" value="P:cell division"/>
    <property type="evidence" value="ECO:0007669"/>
    <property type="project" value="TreeGrafter"/>
</dbReference>
<dbReference type="HOGENOM" id="CLU_338233_0_0_6"/>
<dbReference type="eggNOG" id="COG0457">
    <property type="taxonomic scope" value="Bacteria"/>
</dbReference>
<dbReference type="PANTHER" id="PTHR12558:SF44">
    <property type="entry name" value="TETRATRICOPEPTIDE REPEAT-CONTAINING PROTEIN"/>
    <property type="match status" value="1"/>
</dbReference>
<name>F5ZAS4_ALTNA</name>
<dbReference type="AlphaFoldDB" id="F5ZAS4"/>